<feature type="signal peptide" evidence="8">
    <location>
        <begin position="1"/>
        <end position="18"/>
    </location>
</feature>
<evidence type="ECO:0000256" key="8">
    <source>
        <dbReference type="SAM" id="SignalP"/>
    </source>
</evidence>
<dbReference type="EMBL" id="JXTC01000010">
    <property type="protein sequence ID" value="POO01052.1"/>
    <property type="molecule type" value="Genomic_DNA"/>
</dbReference>
<feature type="chain" id="PRO_5015188871" evidence="8">
    <location>
        <begin position="19"/>
        <end position="550"/>
    </location>
</feature>
<dbReference type="InterPro" id="IPR016169">
    <property type="entry name" value="FAD-bd_PCMH_sub2"/>
</dbReference>
<keyword evidence="7" id="KW-0325">Glycoprotein</keyword>
<dbReference type="Proteomes" id="UP000237000">
    <property type="component" value="Unassembled WGS sequence"/>
</dbReference>
<dbReference type="Pfam" id="PF08031">
    <property type="entry name" value="BBE"/>
    <property type="match status" value="1"/>
</dbReference>
<comment type="cofactor">
    <cofactor evidence="1">
        <name>FAD</name>
        <dbReference type="ChEBI" id="CHEBI:57692"/>
    </cofactor>
</comment>
<evidence type="ECO:0000256" key="3">
    <source>
        <dbReference type="ARBA" id="ARBA00022630"/>
    </source>
</evidence>
<evidence type="ECO:0000256" key="4">
    <source>
        <dbReference type="ARBA" id="ARBA00022729"/>
    </source>
</evidence>
<reference evidence="11" key="1">
    <citation type="submission" date="2016-06" db="EMBL/GenBank/DDBJ databases">
        <title>Parallel loss of symbiosis genes in relatives of nitrogen-fixing non-legume Parasponia.</title>
        <authorList>
            <person name="Van Velzen R."/>
            <person name="Holmer R."/>
            <person name="Bu F."/>
            <person name="Rutten L."/>
            <person name="Van Zeijl A."/>
            <person name="Liu W."/>
            <person name="Santuari L."/>
            <person name="Cao Q."/>
            <person name="Sharma T."/>
            <person name="Shen D."/>
            <person name="Roswanjaya Y."/>
            <person name="Wardhani T."/>
            <person name="Kalhor M.S."/>
            <person name="Jansen J."/>
            <person name="Van den Hoogen J."/>
            <person name="Gungor B."/>
            <person name="Hartog M."/>
            <person name="Hontelez J."/>
            <person name="Verver J."/>
            <person name="Yang W.-C."/>
            <person name="Schijlen E."/>
            <person name="Repin R."/>
            <person name="Schilthuizen M."/>
            <person name="Schranz E."/>
            <person name="Heidstra R."/>
            <person name="Miyata K."/>
            <person name="Fedorova E."/>
            <person name="Kohlen W."/>
            <person name="Bisseling T."/>
            <person name="Smit S."/>
            <person name="Geurts R."/>
        </authorList>
    </citation>
    <scope>NUCLEOTIDE SEQUENCE [LARGE SCALE GENOMIC DNA]</scope>
    <source>
        <strain evidence="11">cv. RG33-2</strain>
    </source>
</reference>
<protein>
    <submittedName>
        <fullName evidence="10">Xanthine dehydrogenase C subunit</fullName>
    </submittedName>
</protein>
<dbReference type="Gene3D" id="3.30.43.10">
    <property type="entry name" value="Uridine Diphospho-n-acetylenolpyruvylglucosamine Reductase, domain 2"/>
    <property type="match status" value="1"/>
</dbReference>
<comment type="similarity">
    <text evidence="2">Belongs to the oxygen-dependent FAD-linked oxidoreductase family.</text>
</comment>
<name>A0A2P5FTD4_TREOI</name>
<sequence length="550" mass="62434">MKPKVILLFCSISILILQNPISSSSSSSTSYSSVQDNFIRCLEENSPPEIPISKILYSPTNSSYQYLLQSSIQNLRFSFSTIPKPLFIVTPLLHSHVQTTVVCSKQNGLQLRIESGGHDYEGLSYTTSGSPFVVLDLQNLRSIVVDLEQNTTWVEAGATLGELYYKIAEKSPVHGFPAGLCPTVATGGHFSGGGFGTMLRKYGLAADNVIDARVVDVNGMILDRKSMGEALFWAIRGGGGSSFCVVLSWKIKLVHVPTTVTVFNLEKRLGNYSTKLVHKWQYVSPKLDENLFVRVIVESLEDEVNRVGNDISRLKVRFHCLFLGKAEELVEIMKENFPELGLNVRDCSEMSWIESVLYFSGYPRESQLEVLVNRTPQPKSFFKAKSDFVKEPISENGLEELWKWCLEEEKPILIMDPFGGKMNEVSESDTPFPHREGNLYNIQYLVKWEDGESVKSTKKHMDWIRRVYEHMIPHVSTNPRTAYLNYRDLDLGVNEFSGATYSQSKTWGLKYFKKNFRRLAMVKGEVDPLNFFSYEQSVPPLFLNERREVE</sequence>
<comment type="caution">
    <text evidence="10">The sequence shown here is derived from an EMBL/GenBank/DDBJ whole genome shotgun (WGS) entry which is preliminary data.</text>
</comment>
<evidence type="ECO:0000256" key="6">
    <source>
        <dbReference type="ARBA" id="ARBA00023157"/>
    </source>
</evidence>
<gene>
    <name evidence="10" type="ORF">TorRG33x02_032350</name>
</gene>
<dbReference type="InterPro" id="IPR016167">
    <property type="entry name" value="FAD-bd_PCMH_sub1"/>
</dbReference>
<dbReference type="InterPro" id="IPR016166">
    <property type="entry name" value="FAD-bd_PCMH"/>
</dbReference>
<dbReference type="PROSITE" id="PS51387">
    <property type="entry name" value="FAD_PCMH"/>
    <property type="match status" value="1"/>
</dbReference>
<evidence type="ECO:0000259" key="9">
    <source>
        <dbReference type="PROSITE" id="PS51387"/>
    </source>
</evidence>
<dbReference type="InterPro" id="IPR036318">
    <property type="entry name" value="FAD-bd_PCMH-like_sf"/>
</dbReference>
<dbReference type="SUPFAM" id="SSF56176">
    <property type="entry name" value="FAD-binding/transporter-associated domain-like"/>
    <property type="match status" value="1"/>
</dbReference>
<dbReference type="GO" id="GO:0016491">
    <property type="term" value="F:oxidoreductase activity"/>
    <property type="evidence" value="ECO:0007669"/>
    <property type="project" value="InterPro"/>
</dbReference>
<dbReference type="InterPro" id="IPR012951">
    <property type="entry name" value="BBE"/>
</dbReference>
<evidence type="ECO:0000256" key="5">
    <source>
        <dbReference type="ARBA" id="ARBA00022827"/>
    </source>
</evidence>
<keyword evidence="6" id="KW-1015">Disulfide bond</keyword>
<dbReference type="FunFam" id="3.30.43.10:FF:000004">
    <property type="entry name" value="Berberine bridge enzyme-like 15"/>
    <property type="match status" value="1"/>
</dbReference>
<evidence type="ECO:0000256" key="7">
    <source>
        <dbReference type="ARBA" id="ARBA00023180"/>
    </source>
</evidence>
<evidence type="ECO:0000313" key="11">
    <source>
        <dbReference type="Proteomes" id="UP000237000"/>
    </source>
</evidence>
<proteinExistence type="inferred from homology"/>
<organism evidence="10 11">
    <name type="scientific">Trema orientale</name>
    <name type="common">Charcoal tree</name>
    <name type="synonym">Celtis orientalis</name>
    <dbReference type="NCBI Taxonomy" id="63057"/>
    <lineage>
        <taxon>Eukaryota</taxon>
        <taxon>Viridiplantae</taxon>
        <taxon>Streptophyta</taxon>
        <taxon>Embryophyta</taxon>
        <taxon>Tracheophyta</taxon>
        <taxon>Spermatophyta</taxon>
        <taxon>Magnoliopsida</taxon>
        <taxon>eudicotyledons</taxon>
        <taxon>Gunneridae</taxon>
        <taxon>Pentapetalae</taxon>
        <taxon>rosids</taxon>
        <taxon>fabids</taxon>
        <taxon>Rosales</taxon>
        <taxon>Cannabaceae</taxon>
        <taxon>Trema</taxon>
    </lineage>
</organism>
<dbReference type="Gene3D" id="3.30.465.10">
    <property type="match status" value="1"/>
</dbReference>
<dbReference type="InParanoid" id="A0A2P5FTD4"/>
<dbReference type="GO" id="GO:0071949">
    <property type="term" value="F:FAD binding"/>
    <property type="evidence" value="ECO:0007669"/>
    <property type="project" value="InterPro"/>
</dbReference>
<dbReference type="Gene3D" id="3.40.462.20">
    <property type="match status" value="1"/>
</dbReference>
<keyword evidence="11" id="KW-1185">Reference proteome</keyword>
<feature type="domain" description="FAD-binding PCMH-type" evidence="9">
    <location>
        <begin position="81"/>
        <end position="256"/>
    </location>
</feature>
<dbReference type="STRING" id="63057.A0A2P5FTD4"/>
<dbReference type="Pfam" id="PF01565">
    <property type="entry name" value="FAD_binding_4"/>
    <property type="match status" value="1"/>
</dbReference>
<evidence type="ECO:0000256" key="1">
    <source>
        <dbReference type="ARBA" id="ARBA00001974"/>
    </source>
</evidence>
<dbReference type="InterPro" id="IPR006094">
    <property type="entry name" value="Oxid_FAD_bind_N"/>
</dbReference>
<accession>A0A2P5FTD4</accession>
<keyword evidence="4 8" id="KW-0732">Signal</keyword>
<dbReference type="AlphaFoldDB" id="A0A2P5FTD4"/>
<dbReference type="GO" id="GO:1901696">
    <property type="term" value="P:cannabinoid biosynthetic process"/>
    <property type="evidence" value="ECO:0007669"/>
    <property type="project" value="UniProtKB-ARBA"/>
</dbReference>
<keyword evidence="5" id="KW-0274">FAD</keyword>
<dbReference type="OrthoDB" id="407275at2759"/>
<keyword evidence="3" id="KW-0285">Flavoprotein</keyword>
<dbReference type="PANTHER" id="PTHR32448">
    <property type="entry name" value="OS08G0158400 PROTEIN"/>
    <property type="match status" value="1"/>
</dbReference>
<evidence type="ECO:0000313" key="10">
    <source>
        <dbReference type="EMBL" id="POO01052.1"/>
    </source>
</evidence>
<evidence type="ECO:0000256" key="2">
    <source>
        <dbReference type="ARBA" id="ARBA00005466"/>
    </source>
</evidence>